<keyword evidence="4" id="KW-0597">Phosphoprotein</keyword>
<dbReference type="GO" id="GO:0043041">
    <property type="term" value="P:amino acid activation for nonribosomal peptide biosynthetic process"/>
    <property type="evidence" value="ECO:0007669"/>
    <property type="project" value="TreeGrafter"/>
</dbReference>
<dbReference type="HOGENOM" id="CLU_000022_44_1_9"/>
<protein>
    <submittedName>
        <fullName evidence="10">NRPS domain-containing protein</fullName>
    </submittedName>
</protein>
<gene>
    <name evidence="10" type="ORF">BRLA_c024620</name>
</gene>
<dbReference type="InterPro" id="IPR020806">
    <property type="entry name" value="PKS_PP-bd"/>
</dbReference>
<feature type="domain" description="Carrier" evidence="9">
    <location>
        <begin position="971"/>
        <end position="1046"/>
    </location>
</feature>
<dbReference type="FunFam" id="3.40.50.980:FF:000001">
    <property type="entry name" value="Non-ribosomal peptide synthetase"/>
    <property type="match status" value="2"/>
</dbReference>
<dbReference type="PROSITE" id="PS50075">
    <property type="entry name" value="CARRIER"/>
    <property type="match status" value="2"/>
</dbReference>
<dbReference type="InterPro" id="IPR023213">
    <property type="entry name" value="CAT-like_dom_sf"/>
</dbReference>
<keyword evidence="6" id="KW-0677">Repeat</keyword>
<keyword evidence="8" id="KW-0511">Multifunctional enzyme</keyword>
<dbReference type="InterPro" id="IPR006162">
    <property type="entry name" value="Ppantetheine_attach_site"/>
</dbReference>
<dbReference type="SUPFAM" id="SSF47336">
    <property type="entry name" value="ACP-like"/>
    <property type="match status" value="2"/>
</dbReference>
<dbReference type="FunFam" id="3.40.50.12780:FF:000012">
    <property type="entry name" value="Non-ribosomal peptide synthetase"/>
    <property type="match status" value="2"/>
</dbReference>
<reference evidence="10 11" key="1">
    <citation type="journal article" date="2011" name="J. Bacteriol.">
        <title>Genome sequence of Brevibacillus laterosporus LMG 15441, a pathogen of invertebrates.</title>
        <authorList>
            <person name="Djukic M."/>
            <person name="Poehlein A."/>
            <person name="Thurmer A."/>
            <person name="Daniel R."/>
        </authorList>
    </citation>
    <scope>NUCLEOTIDE SEQUENCE [LARGE SCALE GENOMIC DNA]</scope>
    <source>
        <strain evidence="10 11">LMG 15441</strain>
    </source>
</reference>
<dbReference type="GO" id="GO:0008610">
    <property type="term" value="P:lipid biosynthetic process"/>
    <property type="evidence" value="ECO:0007669"/>
    <property type="project" value="UniProtKB-ARBA"/>
</dbReference>
<name>A0A075R2M5_BRELA</name>
<evidence type="ECO:0000313" key="11">
    <source>
        <dbReference type="Proteomes" id="UP000005850"/>
    </source>
</evidence>
<dbReference type="GO" id="GO:0017000">
    <property type="term" value="P:antibiotic biosynthetic process"/>
    <property type="evidence" value="ECO:0007669"/>
    <property type="project" value="UniProtKB-KW"/>
</dbReference>
<dbReference type="Gene3D" id="1.10.1200.10">
    <property type="entry name" value="ACP-like"/>
    <property type="match status" value="2"/>
</dbReference>
<dbReference type="FunFam" id="1.10.1200.10:FF:000005">
    <property type="entry name" value="Nonribosomal peptide synthetase 1"/>
    <property type="match status" value="2"/>
</dbReference>
<dbReference type="CDD" id="cd19534">
    <property type="entry name" value="E_NRPS"/>
    <property type="match status" value="1"/>
</dbReference>
<evidence type="ECO:0000256" key="7">
    <source>
        <dbReference type="ARBA" id="ARBA00023194"/>
    </source>
</evidence>
<organism evidence="10 11">
    <name type="scientific">Brevibacillus laterosporus LMG 15441</name>
    <dbReference type="NCBI Taxonomy" id="1042163"/>
    <lineage>
        <taxon>Bacteria</taxon>
        <taxon>Bacillati</taxon>
        <taxon>Bacillota</taxon>
        <taxon>Bacilli</taxon>
        <taxon>Bacillales</taxon>
        <taxon>Paenibacillaceae</taxon>
        <taxon>Brevibacillus</taxon>
    </lineage>
</organism>
<dbReference type="GO" id="GO:0016874">
    <property type="term" value="F:ligase activity"/>
    <property type="evidence" value="ECO:0007669"/>
    <property type="project" value="UniProtKB-KW"/>
</dbReference>
<dbReference type="PROSITE" id="PS00455">
    <property type="entry name" value="AMP_BINDING"/>
    <property type="match status" value="1"/>
</dbReference>
<dbReference type="InterPro" id="IPR009081">
    <property type="entry name" value="PP-bd_ACP"/>
</dbReference>
<dbReference type="PANTHER" id="PTHR45527">
    <property type="entry name" value="NONRIBOSOMAL PEPTIDE SYNTHETASE"/>
    <property type="match status" value="1"/>
</dbReference>
<dbReference type="CDD" id="cd19531">
    <property type="entry name" value="LCL_NRPS-like"/>
    <property type="match status" value="1"/>
</dbReference>
<dbReference type="GO" id="GO:0031177">
    <property type="term" value="F:phosphopantetheine binding"/>
    <property type="evidence" value="ECO:0007669"/>
    <property type="project" value="InterPro"/>
</dbReference>
<feature type="domain" description="Carrier" evidence="9">
    <location>
        <begin position="1996"/>
        <end position="2070"/>
    </location>
</feature>
<evidence type="ECO:0000259" key="9">
    <source>
        <dbReference type="PROSITE" id="PS50075"/>
    </source>
</evidence>
<comment type="cofactor">
    <cofactor evidence="1">
        <name>pantetheine 4'-phosphate</name>
        <dbReference type="ChEBI" id="CHEBI:47942"/>
    </cofactor>
</comment>
<evidence type="ECO:0000256" key="4">
    <source>
        <dbReference type="ARBA" id="ARBA00022553"/>
    </source>
</evidence>
<dbReference type="STRING" id="1042163.BRLA_c024620"/>
<evidence type="ECO:0000256" key="8">
    <source>
        <dbReference type="ARBA" id="ARBA00023268"/>
    </source>
</evidence>
<proteinExistence type="inferred from homology"/>
<evidence type="ECO:0000256" key="3">
    <source>
        <dbReference type="ARBA" id="ARBA00022450"/>
    </source>
</evidence>
<sequence length="2549" mass="288888">MFDKQNVEDIYFLSPMQAGMLFHSLKDTEQHTYFEQLDFPIKGELSVELVEQAANHLISRYSILRTAFLYKNVSKPLQVVLKQRPIKVDYRDIRHLNEQQQHTYLTDLKNADKAKGFSLSGDPLTRYTVVQRGDESWNLIWSYHHILMDGWCFGIVMDDFFRLYEIARTNKQLPMDRVVPYSRYIKWLEQQDQEEALDYWKACLQNYDQQTTLPSPYPNGVKIESGYRQEELFFKFDEAATSELSKLAKKYQVTINHLFQAVWGILLQRYNNNDDVVFGAVVNGRPSEIEGIDKIVGVCINTIPVRVNGGSGITFEQLVQEIKKQALSSEKYAYVSLADIQAASDGGQQEMFDNIIVFQNYPLKSELGHYGSGRDLGFTLGKLEAFEQTNYGINVIVVPGKQLTLTFNYNANKYTNEFIHRIGRHLQVIIQQITHDPEIAAQKINIVTEDDVNTLAKCNDTTADYPLDKTIHQLFEEQAARTPDQVAVVHDGESITYAELNRRANQLAHRLRDRGIQPSEIIGILAERSIPMVIGLLAILKAGGAYLPIDPEYPAERITYMLRDSGARLLLTDKKSEVDQFFSGEVLQLSEIPDSKNRNNQNPERINTSQDILYAIYTSGTTGKPKCTLVKHRNLVNLISFEYASTSLTFDRVMQFTTISFDVCAQEIFSTLLRGGELHIIASDEKRDVLRLLQFVEKHQIETAFLPTALVKFIIAEPLYVEKLPVNLKHIVTAGEQLVIPASFIDYLQKHELQLYNHYGPSETHVVTTLTMKAGDSLLELVPIGRPIANTQIYILNRFNQLQPVGISGEIYIAGENVGAGYLNQPELTTEKFVDDPFRPGYKMYRTGDVGRYLADGMIEFQGRIDHQVKIRGYRIELGEIEAQLLNHRAVQKGFVTVYEQGGTPGLCAYYVPAEPITQEELRSDLGVILPDYMIPSAFIELEDMPLTPNNKIDRRALPKPDMQSGRIYVAPSNPTEETLTVIWSEILGVLRLGVTDNFFDLGGHSLKATMLVSRIYKQFNVDVPLKVIFQRPTVRELAAYVTQKEMGNYVSIQLAAPTEDNEYTATPAQKRIFVISQFEGVETSYNMPMMIDIEGEIDLNRLRDALNEMTRRHEALRTSFAMKKDHLVQRIQPNAEIPLIVKEAMEENVDDVITSLIQPFDLGLAPLARAALVRLNARSSVLLIDLHHIIADGVSIHLFFQELGKLYSGQDLPMPYLQYKDYAVWQQERLNDREADEQASFWQEQCKGELPVLQMPTDYPRPAMQSFEGDRIGFEIDTDLTNKLKELSAQNGSTLFMTLLAAYNVLLAKYTGQQDMIVGSAIAGRQHADLESIIGMFVNTIPLRNKPNADKTFRMFLHEVKENLLKAYEHQDYPLELLLEQLGLRRDLSRNPLFDTMFTLQNIELGFDGFTGLQTKPYTYNYQVAKFDLTLQGREMNDKLVFDWEYATKLFTRETLQRMAKHYVHILAQVVEKIDLSIEQIELVTDAEKEQLLDGFNRTSRDHELNQTIHALIEAQVHKHPEQTAVVYQDQRLSYSELNRRANNLAAFLQKKGVGAESIVAIMADPSLEMIVGVLAILKAGGAFLPIDPTYPSDRVQYMLSDSGTKWMLTNCGTNLEALDFAGEIHDLTDVELYQERQALQPTETNENHLAYVIYTSGSTGQPKGVMVEHRSLVNLTLWHQCEYQLLANDITTKYAGLGFDASVWEIFPTLVAGASLHVISPDIRLSIDQLNEYFEKNCITVSFLPTQICEAFMNLPESNQSLRLLLTGGDKLKSYTPQRYQLVNNYGPTENTVVTTRYRIESEMPHIPIGQPIHNVRVYVLNQASQLQPIGVPGELCVAGDSLARGYLNRPDLTAEKFVDDPFVPGGRMYRTGDLVSWSQDGNLIYLGRIDQQVKVRGYRVELGEIEAQLLTYPEIIASAVIIHNDMICAYYCASKSIGTDELRQHLARILPDYMIPSHFAAMEKFPLTANGKVDYNALPKPDATMLAQTEYIAATTSIEETLANIWADVLSVERVGVKDNFFDLGGDSIKAIQIAARLNSQNLKLTIRDLFQNPTIEQVTPYISATSIVIEQGAVEGEVRLTPIQRWFFTQDLTDAHHWNQAMMLTHPAGIDEAALRQALQKLVEHHDALRMVYITKEDAIAEVCQINRSNTGELFTLEVLDLCDESDVRVRLEREGTRIQSGINLQEGPLVQAGLFRTKQVDYLLIAIHHLVVDGVSWRIILEDLENAYQQALSKQPINLPQKTHSYQHWANELADYASGKTVHRELDYWVQLEKSKVASIPADYLAGGNTWGDMQVITSALSKDATKNLLTSVHHAYQTEMNDLLLTALGLSLHEWTGENCFAVELEGHGREDIIHTVDISRTVGWFTSMYPFVLDMSYISDLSYQIKMIKESIRQIPNKGIGYGILRYMNNSLEKEDLPMIKPEISFNYLGQFGHGKSSTGFQRAEMPTGSLFSPSSNRSNLIDITGSVADDQLTLHWMYSSQQYNSATIERLAEMYRSQLIRCIDHCLTKEGTDLTPSDVGYNKLSIDKLTKISGKLKSIKI</sequence>
<dbReference type="SMART" id="SM00823">
    <property type="entry name" value="PKS_PP"/>
    <property type="match status" value="2"/>
</dbReference>
<dbReference type="InterPro" id="IPR010071">
    <property type="entry name" value="AA_adenyl_dom"/>
</dbReference>
<keyword evidence="3" id="KW-0596">Phosphopantetheine</keyword>
<dbReference type="eggNOG" id="COG1020">
    <property type="taxonomic scope" value="Bacteria"/>
</dbReference>
<dbReference type="InterPro" id="IPR010060">
    <property type="entry name" value="NRPS_synth"/>
</dbReference>
<dbReference type="Pfam" id="PF00550">
    <property type="entry name" value="PP-binding"/>
    <property type="match status" value="2"/>
</dbReference>
<dbReference type="GO" id="GO:0005829">
    <property type="term" value="C:cytosol"/>
    <property type="evidence" value="ECO:0007669"/>
    <property type="project" value="TreeGrafter"/>
</dbReference>
<dbReference type="EMBL" id="CP007806">
    <property type="protein sequence ID" value="AIG26782.1"/>
    <property type="molecule type" value="Genomic_DNA"/>
</dbReference>
<dbReference type="NCBIfam" id="TIGR01720">
    <property type="entry name" value="NRPS-para261"/>
    <property type="match status" value="1"/>
</dbReference>
<dbReference type="Gene3D" id="3.30.559.10">
    <property type="entry name" value="Chloramphenicol acetyltransferase-like domain"/>
    <property type="match status" value="3"/>
</dbReference>
<dbReference type="InterPro" id="IPR036736">
    <property type="entry name" value="ACP-like_sf"/>
</dbReference>
<dbReference type="InterPro" id="IPR020845">
    <property type="entry name" value="AMP-binding_CS"/>
</dbReference>
<dbReference type="Pfam" id="PF00668">
    <property type="entry name" value="Condensation"/>
    <property type="match status" value="3"/>
</dbReference>
<keyword evidence="11" id="KW-1185">Reference proteome</keyword>
<evidence type="ECO:0000256" key="5">
    <source>
        <dbReference type="ARBA" id="ARBA00022598"/>
    </source>
</evidence>
<dbReference type="SUPFAM" id="SSF56801">
    <property type="entry name" value="Acetyl-CoA synthetase-like"/>
    <property type="match status" value="2"/>
</dbReference>
<dbReference type="Gene3D" id="3.30.559.30">
    <property type="entry name" value="Nonribosomal peptide synthetase, condensation domain"/>
    <property type="match status" value="3"/>
</dbReference>
<dbReference type="NCBIfam" id="TIGR01733">
    <property type="entry name" value="AA-adenyl-dom"/>
    <property type="match status" value="2"/>
</dbReference>
<dbReference type="Gene3D" id="3.40.50.980">
    <property type="match status" value="4"/>
</dbReference>
<dbReference type="InterPro" id="IPR025110">
    <property type="entry name" value="AMP-bd_C"/>
</dbReference>
<dbReference type="CDD" id="cd05930">
    <property type="entry name" value="A_NRPS"/>
    <property type="match status" value="1"/>
</dbReference>
<dbReference type="NCBIfam" id="NF003417">
    <property type="entry name" value="PRK04813.1"/>
    <property type="match status" value="2"/>
</dbReference>
<dbReference type="FunFam" id="2.30.38.10:FF:000001">
    <property type="entry name" value="Non-ribosomal peptide synthetase PvdI"/>
    <property type="match status" value="1"/>
</dbReference>
<dbReference type="PANTHER" id="PTHR45527:SF14">
    <property type="entry name" value="PLIPASTATIN SYNTHASE SUBUNIT B"/>
    <property type="match status" value="1"/>
</dbReference>
<dbReference type="InterPro" id="IPR045851">
    <property type="entry name" value="AMP-bd_C_sf"/>
</dbReference>
<dbReference type="GO" id="GO:0044550">
    <property type="term" value="P:secondary metabolite biosynthetic process"/>
    <property type="evidence" value="ECO:0007669"/>
    <property type="project" value="UniProtKB-ARBA"/>
</dbReference>
<dbReference type="Pfam" id="PF00501">
    <property type="entry name" value="AMP-binding"/>
    <property type="match status" value="2"/>
</dbReference>
<dbReference type="Gene3D" id="2.30.38.10">
    <property type="entry name" value="Luciferase, Domain 3"/>
    <property type="match status" value="2"/>
</dbReference>
<evidence type="ECO:0000256" key="2">
    <source>
        <dbReference type="ARBA" id="ARBA00006432"/>
    </source>
</evidence>
<evidence type="ECO:0000256" key="1">
    <source>
        <dbReference type="ARBA" id="ARBA00001957"/>
    </source>
</evidence>
<dbReference type="InterPro" id="IPR001242">
    <property type="entry name" value="Condensation_dom"/>
</dbReference>
<dbReference type="Gene3D" id="3.30.300.30">
    <property type="match status" value="2"/>
</dbReference>
<dbReference type="Pfam" id="PF13193">
    <property type="entry name" value="AMP-binding_C"/>
    <property type="match status" value="1"/>
</dbReference>
<dbReference type="PROSITE" id="PS00012">
    <property type="entry name" value="PHOSPHOPANTETHEINE"/>
    <property type="match status" value="2"/>
</dbReference>
<keyword evidence="5" id="KW-0436">Ligase</keyword>
<dbReference type="SUPFAM" id="SSF52777">
    <property type="entry name" value="CoA-dependent acyltransferases"/>
    <property type="match status" value="6"/>
</dbReference>
<evidence type="ECO:0000256" key="6">
    <source>
        <dbReference type="ARBA" id="ARBA00022737"/>
    </source>
</evidence>
<accession>A0A075R2M5</accession>
<dbReference type="Proteomes" id="UP000005850">
    <property type="component" value="Chromosome"/>
</dbReference>
<dbReference type="FunFam" id="3.30.300.30:FF:000010">
    <property type="entry name" value="Enterobactin synthetase component F"/>
    <property type="match status" value="1"/>
</dbReference>
<dbReference type="KEGG" id="blr:BRLA_c024620"/>
<comment type="similarity">
    <text evidence="2">Belongs to the ATP-dependent AMP-binding enzyme family.</text>
</comment>
<dbReference type="CDD" id="cd19543">
    <property type="entry name" value="DCL_NRPS"/>
    <property type="match status" value="1"/>
</dbReference>
<evidence type="ECO:0000313" key="10">
    <source>
        <dbReference type="EMBL" id="AIG26782.1"/>
    </source>
</evidence>
<dbReference type="InterPro" id="IPR000873">
    <property type="entry name" value="AMP-dep_synth/lig_dom"/>
</dbReference>
<dbReference type="RefSeq" id="WP_003337717.1">
    <property type="nucleotide sequence ID" value="NZ_CP007806.1"/>
</dbReference>
<keyword evidence="7" id="KW-0045">Antibiotic biosynthesis</keyword>